<dbReference type="EMBL" id="JAINDJ010000003">
    <property type="protein sequence ID" value="KAG9453770.1"/>
    <property type="molecule type" value="Genomic_DNA"/>
</dbReference>
<gene>
    <name evidence="2" type="ORF">H6P81_006674</name>
</gene>
<proteinExistence type="predicted"/>
<reference evidence="2 3" key="1">
    <citation type="submission" date="2021-07" db="EMBL/GenBank/DDBJ databases">
        <title>The Aristolochia fimbriata genome: insights into angiosperm evolution, floral development and chemical biosynthesis.</title>
        <authorList>
            <person name="Jiao Y."/>
        </authorList>
    </citation>
    <scope>NUCLEOTIDE SEQUENCE [LARGE SCALE GENOMIC DNA]</scope>
    <source>
        <strain evidence="2">IBCAS-2021</strain>
        <tissue evidence="2">Leaf</tissue>
    </source>
</reference>
<sequence length="98" mass="11279">MWVEPARELLWESSEDTNNNSSGEDAWPDPIIEEVEEEEEVEFPLPTMGVPPLDENDEPYPDPWIGAMDMKILCCLIGYFERLDQLSVDFNFVDPLST</sequence>
<evidence type="ECO:0000313" key="2">
    <source>
        <dbReference type="EMBL" id="KAG9453770.1"/>
    </source>
</evidence>
<name>A0AAV7EXZ0_ARIFI</name>
<keyword evidence="3" id="KW-1185">Reference proteome</keyword>
<evidence type="ECO:0000313" key="3">
    <source>
        <dbReference type="Proteomes" id="UP000825729"/>
    </source>
</evidence>
<feature type="region of interest" description="Disordered" evidence="1">
    <location>
        <begin position="38"/>
        <end position="58"/>
    </location>
</feature>
<dbReference type="AlphaFoldDB" id="A0AAV7EXZ0"/>
<evidence type="ECO:0000256" key="1">
    <source>
        <dbReference type="SAM" id="MobiDB-lite"/>
    </source>
</evidence>
<dbReference type="Proteomes" id="UP000825729">
    <property type="component" value="Unassembled WGS sequence"/>
</dbReference>
<organism evidence="2 3">
    <name type="scientific">Aristolochia fimbriata</name>
    <name type="common">White veined hardy Dutchman's pipe vine</name>
    <dbReference type="NCBI Taxonomy" id="158543"/>
    <lineage>
        <taxon>Eukaryota</taxon>
        <taxon>Viridiplantae</taxon>
        <taxon>Streptophyta</taxon>
        <taxon>Embryophyta</taxon>
        <taxon>Tracheophyta</taxon>
        <taxon>Spermatophyta</taxon>
        <taxon>Magnoliopsida</taxon>
        <taxon>Magnoliidae</taxon>
        <taxon>Piperales</taxon>
        <taxon>Aristolochiaceae</taxon>
        <taxon>Aristolochia</taxon>
    </lineage>
</organism>
<accession>A0AAV7EXZ0</accession>
<protein>
    <submittedName>
        <fullName evidence="2">Uncharacterized protein</fullName>
    </submittedName>
</protein>
<comment type="caution">
    <text evidence="2">The sequence shown here is derived from an EMBL/GenBank/DDBJ whole genome shotgun (WGS) entry which is preliminary data.</text>
</comment>